<keyword evidence="7" id="KW-1185">Reference proteome</keyword>
<evidence type="ECO:0000256" key="1">
    <source>
        <dbReference type="ARBA" id="ARBA00022527"/>
    </source>
</evidence>
<feature type="domain" description="Protein kinase" evidence="5">
    <location>
        <begin position="155"/>
        <end position="399"/>
    </location>
</feature>
<proteinExistence type="predicted"/>
<keyword evidence="1" id="KW-0418">Kinase</keyword>
<name>A0AAD3SJT6_NEPGR</name>
<dbReference type="InterPro" id="IPR011009">
    <property type="entry name" value="Kinase-like_dom_sf"/>
</dbReference>
<dbReference type="Pfam" id="PF00069">
    <property type="entry name" value="Pkinase"/>
    <property type="match status" value="1"/>
</dbReference>
<keyword evidence="4" id="KW-1133">Transmembrane helix</keyword>
<dbReference type="SUPFAM" id="SSF56112">
    <property type="entry name" value="Protein kinase-like (PK-like)"/>
    <property type="match status" value="1"/>
</dbReference>
<evidence type="ECO:0000256" key="4">
    <source>
        <dbReference type="SAM" id="Phobius"/>
    </source>
</evidence>
<keyword evidence="1" id="KW-0723">Serine/threonine-protein kinase</keyword>
<dbReference type="PANTHER" id="PTHR47989:SF27">
    <property type="entry name" value="PROTEIN KINASE DOMAIN-CONTAINING PROTEIN"/>
    <property type="match status" value="1"/>
</dbReference>
<dbReference type="Proteomes" id="UP001279734">
    <property type="component" value="Unassembled WGS sequence"/>
</dbReference>
<dbReference type="InterPro" id="IPR001245">
    <property type="entry name" value="Ser-Thr/Tyr_kinase_cat_dom"/>
</dbReference>
<accession>A0AAD3SJT6</accession>
<evidence type="ECO:0000256" key="3">
    <source>
        <dbReference type="ARBA" id="ARBA00022840"/>
    </source>
</evidence>
<evidence type="ECO:0000313" key="7">
    <source>
        <dbReference type="Proteomes" id="UP001279734"/>
    </source>
</evidence>
<dbReference type="Gene3D" id="1.10.510.10">
    <property type="entry name" value="Transferase(Phosphotransferase) domain 1"/>
    <property type="match status" value="1"/>
</dbReference>
<sequence>MKKKVVLLVLYIQLTWVLEFFLIDARRLSPSPSISSPPASSLSSPISSSMSAFAPGVIDDNQEQKLNTHNSRLGLALIVASASVGVLMFSLLLLWIYHKKTSDKPQKIDAKSSVGVKGLATSQMKGNFDSLKMNCNRISVSAIDYKLLKSATSNFEERNVLSQGGFECVYRARLDDNHYVAVKKVDGAGQDAEREFQNEVNLLSIVHHPNIIALLGPSHGSALTWHIRMKIALDVARGLEYLHEHCNPPIIHRDLKSSNILLDSDFNAKISDFGVAGADGVQNKDIRLSCSLGFVAPEYLSDGKLTDKSDVYAFGVVLLELLLGRKPVEELSTSQCQSIVTWAMPQLTDRLKLPNIVDPSIRDTMDLKHLYQVAAVAVLCVQPEPSYRPLITDVLHSLIPLVPAEHRGTPRAAQHAAQVPSTAVK</sequence>
<keyword evidence="2" id="KW-0547">Nucleotide-binding</keyword>
<evidence type="ECO:0000256" key="2">
    <source>
        <dbReference type="ARBA" id="ARBA00022741"/>
    </source>
</evidence>
<keyword evidence="3" id="KW-0067">ATP-binding</keyword>
<evidence type="ECO:0000259" key="5">
    <source>
        <dbReference type="PROSITE" id="PS50011"/>
    </source>
</evidence>
<dbReference type="Pfam" id="PF07714">
    <property type="entry name" value="PK_Tyr_Ser-Thr"/>
    <property type="match status" value="1"/>
</dbReference>
<feature type="transmembrane region" description="Helical" evidence="4">
    <location>
        <begin position="73"/>
        <end position="97"/>
    </location>
</feature>
<organism evidence="6 7">
    <name type="scientific">Nepenthes gracilis</name>
    <name type="common">Slender pitcher plant</name>
    <dbReference type="NCBI Taxonomy" id="150966"/>
    <lineage>
        <taxon>Eukaryota</taxon>
        <taxon>Viridiplantae</taxon>
        <taxon>Streptophyta</taxon>
        <taxon>Embryophyta</taxon>
        <taxon>Tracheophyta</taxon>
        <taxon>Spermatophyta</taxon>
        <taxon>Magnoliopsida</taxon>
        <taxon>eudicotyledons</taxon>
        <taxon>Gunneridae</taxon>
        <taxon>Pentapetalae</taxon>
        <taxon>Caryophyllales</taxon>
        <taxon>Nepenthaceae</taxon>
        <taxon>Nepenthes</taxon>
    </lineage>
</organism>
<keyword evidence="4" id="KW-0812">Transmembrane</keyword>
<dbReference type="PROSITE" id="PS00108">
    <property type="entry name" value="PROTEIN_KINASE_ST"/>
    <property type="match status" value="1"/>
</dbReference>
<feature type="transmembrane region" description="Helical" evidence="4">
    <location>
        <begin position="5"/>
        <end position="23"/>
    </location>
</feature>
<keyword evidence="4" id="KW-0472">Membrane</keyword>
<dbReference type="AlphaFoldDB" id="A0AAD3SJT6"/>
<dbReference type="EMBL" id="BSYO01000011">
    <property type="protein sequence ID" value="GMH11912.1"/>
    <property type="molecule type" value="Genomic_DNA"/>
</dbReference>
<dbReference type="GO" id="GO:0004674">
    <property type="term" value="F:protein serine/threonine kinase activity"/>
    <property type="evidence" value="ECO:0007669"/>
    <property type="project" value="UniProtKB-KW"/>
</dbReference>
<dbReference type="PROSITE" id="PS50011">
    <property type="entry name" value="PROTEIN_KINASE_DOM"/>
    <property type="match status" value="1"/>
</dbReference>
<comment type="caution">
    <text evidence="6">The sequence shown here is derived from an EMBL/GenBank/DDBJ whole genome shotgun (WGS) entry which is preliminary data.</text>
</comment>
<evidence type="ECO:0000313" key="6">
    <source>
        <dbReference type="EMBL" id="GMH11912.1"/>
    </source>
</evidence>
<gene>
    <name evidence="6" type="ORF">Nepgr_013753</name>
</gene>
<dbReference type="PANTHER" id="PTHR47989">
    <property type="entry name" value="OS01G0750732 PROTEIN"/>
    <property type="match status" value="1"/>
</dbReference>
<dbReference type="InterPro" id="IPR008271">
    <property type="entry name" value="Ser/Thr_kinase_AS"/>
</dbReference>
<dbReference type="GO" id="GO:0005524">
    <property type="term" value="F:ATP binding"/>
    <property type="evidence" value="ECO:0007669"/>
    <property type="project" value="UniProtKB-KW"/>
</dbReference>
<keyword evidence="1" id="KW-0808">Transferase</keyword>
<dbReference type="Gene3D" id="3.30.200.20">
    <property type="entry name" value="Phosphorylase Kinase, domain 1"/>
    <property type="match status" value="1"/>
</dbReference>
<reference evidence="6" key="1">
    <citation type="submission" date="2023-05" db="EMBL/GenBank/DDBJ databases">
        <title>Nepenthes gracilis genome sequencing.</title>
        <authorList>
            <person name="Fukushima K."/>
        </authorList>
    </citation>
    <scope>NUCLEOTIDE SEQUENCE</scope>
    <source>
        <strain evidence="6">SING2019-196</strain>
    </source>
</reference>
<dbReference type="SMART" id="SM00220">
    <property type="entry name" value="S_TKc"/>
    <property type="match status" value="1"/>
</dbReference>
<protein>
    <recommendedName>
        <fullName evidence="5">Protein kinase domain-containing protein</fullName>
    </recommendedName>
</protein>
<dbReference type="FunFam" id="1.10.510.10:FF:000223">
    <property type="entry name" value="probable receptor-like protein kinase At1g80640"/>
    <property type="match status" value="1"/>
</dbReference>
<dbReference type="InterPro" id="IPR000719">
    <property type="entry name" value="Prot_kinase_dom"/>
</dbReference>